<evidence type="ECO:0000256" key="1">
    <source>
        <dbReference type="SAM" id="SignalP"/>
    </source>
</evidence>
<accession>A0AAD3DEH4</accession>
<gene>
    <name evidence="2" type="ORF">CTEN210_18381</name>
</gene>
<keyword evidence="3" id="KW-1185">Reference proteome</keyword>
<name>A0AAD3DEH4_9STRA</name>
<dbReference type="PANTHER" id="PTHR37563:SF2">
    <property type="entry name" value="PHYTANOYL-COA DIOXYGENASE FAMILY PROTEIN (AFU_ORTHOLOGUE AFUA_2G03330)"/>
    <property type="match status" value="1"/>
</dbReference>
<dbReference type="AlphaFoldDB" id="A0AAD3DEH4"/>
<dbReference type="PROSITE" id="PS51257">
    <property type="entry name" value="PROKAR_LIPOPROTEIN"/>
    <property type="match status" value="1"/>
</dbReference>
<dbReference type="SUPFAM" id="SSF51197">
    <property type="entry name" value="Clavaminate synthase-like"/>
    <property type="match status" value="1"/>
</dbReference>
<dbReference type="InterPro" id="IPR051961">
    <property type="entry name" value="Fungal_Metabolite_Diox"/>
</dbReference>
<dbReference type="PANTHER" id="PTHR37563">
    <property type="entry name" value="PHYTANOYL-COA DIOXYGENASE FAMILY PROTEIN (AFU_ORTHOLOGUE AFUA_2G03330)"/>
    <property type="match status" value="1"/>
</dbReference>
<dbReference type="Gene3D" id="2.60.120.620">
    <property type="entry name" value="q2cbj1_9rhob like domain"/>
    <property type="match status" value="1"/>
</dbReference>
<protein>
    <recommendedName>
        <fullName evidence="4">Phytanoyl-CoA dioxygenase</fullName>
    </recommendedName>
</protein>
<evidence type="ECO:0000313" key="2">
    <source>
        <dbReference type="EMBL" id="GFH61905.1"/>
    </source>
</evidence>
<sequence length="329" mass="36711">MHSMKELQTFFLLASASAFSSCNVPSRTSFSLHATTVKDITVAITDKKSKTWTIDAAHNLKKYGVCTLTSEKETNLISHSSCDAVNQAMTNHLESLHFKIENRGIDPTGMQDGPYRFREVVCRDGCPRFDVPIPWSGSDDDDENTKEIYDIRDFVEDPNGVKVVQEFHQELDEIVQPVVDALWQVDGNEDVNEKDQIDCDDQASGGRATSAGFLMNQKGSTSQKFHRDGPDAGYINAFVPFVNLSPSLGPTCILPKTHMEQDVKYDECDAITPLLEKGQILLFDYRTLHKGLGNSHEDGMSRTLAYVVYTKGSITDVHNFPDALTLEYD</sequence>
<evidence type="ECO:0000313" key="3">
    <source>
        <dbReference type="Proteomes" id="UP001054902"/>
    </source>
</evidence>
<dbReference type="EMBL" id="BLLK01000075">
    <property type="protein sequence ID" value="GFH61905.1"/>
    <property type="molecule type" value="Genomic_DNA"/>
</dbReference>
<organism evidence="2 3">
    <name type="scientific">Chaetoceros tenuissimus</name>
    <dbReference type="NCBI Taxonomy" id="426638"/>
    <lineage>
        <taxon>Eukaryota</taxon>
        <taxon>Sar</taxon>
        <taxon>Stramenopiles</taxon>
        <taxon>Ochrophyta</taxon>
        <taxon>Bacillariophyta</taxon>
        <taxon>Coscinodiscophyceae</taxon>
        <taxon>Chaetocerotophycidae</taxon>
        <taxon>Chaetocerotales</taxon>
        <taxon>Chaetocerotaceae</taxon>
        <taxon>Chaetoceros</taxon>
    </lineage>
</organism>
<evidence type="ECO:0008006" key="4">
    <source>
        <dbReference type="Google" id="ProtNLM"/>
    </source>
</evidence>
<comment type="caution">
    <text evidence="2">The sequence shown here is derived from an EMBL/GenBank/DDBJ whole genome shotgun (WGS) entry which is preliminary data.</text>
</comment>
<keyword evidence="1" id="KW-0732">Signal</keyword>
<dbReference type="Proteomes" id="UP001054902">
    <property type="component" value="Unassembled WGS sequence"/>
</dbReference>
<feature type="chain" id="PRO_5042245838" description="Phytanoyl-CoA dioxygenase" evidence="1">
    <location>
        <begin position="19"/>
        <end position="329"/>
    </location>
</feature>
<proteinExistence type="predicted"/>
<reference evidence="2 3" key="1">
    <citation type="journal article" date="2021" name="Sci. Rep.">
        <title>The genome of the diatom Chaetoceros tenuissimus carries an ancient integrated fragment of an extant virus.</title>
        <authorList>
            <person name="Hongo Y."/>
            <person name="Kimura K."/>
            <person name="Takaki Y."/>
            <person name="Yoshida Y."/>
            <person name="Baba S."/>
            <person name="Kobayashi G."/>
            <person name="Nagasaki K."/>
            <person name="Hano T."/>
            <person name="Tomaru Y."/>
        </authorList>
    </citation>
    <scope>NUCLEOTIDE SEQUENCE [LARGE SCALE GENOMIC DNA]</scope>
    <source>
        <strain evidence="2 3">NIES-3715</strain>
    </source>
</reference>
<feature type="signal peptide" evidence="1">
    <location>
        <begin position="1"/>
        <end position="18"/>
    </location>
</feature>